<feature type="compositionally biased region" description="Basic and acidic residues" evidence="3">
    <location>
        <begin position="66"/>
        <end position="83"/>
    </location>
</feature>
<keyword evidence="5" id="KW-1185">Reference proteome</keyword>
<dbReference type="NCBIfam" id="TIGR01552">
    <property type="entry name" value="phd_fam"/>
    <property type="match status" value="1"/>
</dbReference>
<dbReference type="OrthoDB" id="3480062at2"/>
<evidence type="ECO:0000313" key="4">
    <source>
        <dbReference type="EMBL" id="TLQ42802.1"/>
    </source>
</evidence>
<accession>A0A5R9E1F6</accession>
<comment type="caution">
    <text evidence="4">The sequence shown here is derived from an EMBL/GenBank/DDBJ whole genome shotgun (WGS) entry which is preliminary data.</text>
</comment>
<proteinExistence type="inferred from homology"/>
<organism evidence="4 5">
    <name type="scientific">Streptomyces marianii</name>
    <dbReference type="NCBI Taxonomy" id="1817406"/>
    <lineage>
        <taxon>Bacteria</taxon>
        <taxon>Bacillati</taxon>
        <taxon>Actinomycetota</taxon>
        <taxon>Actinomycetes</taxon>
        <taxon>Kitasatosporales</taxon>
        <taxon>Streptomycetaceae</taxon>
        <taxon>Streptomyces</taxon>
    </lineage>
</organism>
<dbReference type="EMBL" id="VAWE01000001">
    <property type="protein sequence ID" value="TLQ42802.1"/>
    <property type="molecule type" value="Genomic_DNA"/>
</dbReference>
<reference evidence="4 5" key="1">
    <citation type="submission" date="2019-05" db="EMBL/GenBank/DDBJ databases">
        <title>Streptomyces marianii sp. nov., a novel marine actinomycete from southern coast of India.</title>
        <authorList>
            <person name="Iniyan A.M."/>
            <person name="Wink J."/>
            <person name="Ramprasad E."/>
            <person name="Ramana C.V."/>
            <person name="Bunk B."/>
            <person name="Sproer C."/>
            <person name="Joseph F.-J.R.S."/>
            <person name="Vincent S.G.P."/>
        </authorList>
    </citation>
    <scope>NUCLEOTIDE SEQUENCE [LARGE SCALE GENOMIC DNA]</scope>
    <source>
        <strain evidence="4 5">ICN19</strain>
    </source>
</reference>
<evidence type="ECO:0000256" key="2">
    <source>
        <dbReference type="RuleBase" id="RU362080"/>
    </source>
</evidence>
<protein>
    <recommendedName>
        <fullName evidence="2">Antitoxin</fullName>
    </recommendedName>
</protein>
<dbReference type="Proteomes" id="UP000305921">
    <property type="component" value="Unassembled WGS sequence"/>
</dbReference>
<dbReference type="AlphaFoldDB" id="A0A5R9E1F6"/>
<feature type="region of interest" description="Disordered" evidence="3">
    <location>
        <begin position="66"/>
        <end position="97"/>
    </location>
</feature>
<dbReference type="SUPFAM" id="SSF143120">
    <property type="entry name" value="YefM-like"/>
    <property type="match status" value="1"/>
</dbReference>
<gene>
    <name evidence="4" type="ORF">FEF34_06170</name>
</gene>
<dbReference type="InterPro" id="IPR036165">
    <property type="entry name" value="YefM-like_sf"/>
</dbReference>
<evidence type="ECO:0000256" key="3">
    <source>
        <dbReference type="SAM" id="MobiDB-lite"/>
    </source>
</evidence>
<comment type="similarity">
    <text evidence="1 2">Belongs to the phD/YefM antitoxin family.</text>
</comment>
<comment type="function">
    <text evidence="2">Antitoxin component of a type II toxin-antitoxin (TA) system.</text>
</comment>
<dbReference type="Pfam" id="PF02604">
    <property type="entry name" value="PhdYeFM_antitox"/>
    <property type="match status" value="1"/>
</dbReference>
<evidence type="ECO:0000313" key="5">
    <source>
        <dbReference type="Proteomes" id="UP000305921"/>
    </source>
</evidence>
<sequence length="97" mass="10629">MCTVSVMDETYPLVQARNELGQLVNRVRHGHETIVISDYGSPAAALIPIDELAELRRLRDEHDIAEAQRRKDGGGPVIGHDELMAELEADDTHAAAS</sequence>
<name>A0A5R9E1F6_9ACTN</name>
<evidence type="ECO:0000256" key="1">
    <source>
        <dbReference type="ARBA" id="ARBA00009981"/>
    </source>
</evidence>
<dbReference type="Gene3D" id="3.40.1620.10">
    <property type="entry name" value="YefM-like domain"/>
    <property type="match status" value="1"/>
</dbReference>
<dbReference type="InterPro" id="IPR006442">
    <property type="entry name" value="Antitoxin_Phd/YefM"/>
</dbReference>